<evidence type="ECO:0000313" key="1">
    <source>
        <dbReference type="EnsemblProtists" id="EOD26994"/>
    </source>
</evidence>
<dbReference type="Proteomes" id="UP000013827">
    <property type="component" value="Unassembled WGS sequence"/>
</dbReference>
<dbReference type="NCBIfam" id="TIGR02167">
    <property type="entry name" value="Liste_lipo_26"/>
    <property type="match status" value="3"/>
</dbReference>
<sequence length="328" mass="34920">MRTAADLWCSNEAAALAEYGNIADWDLSRITDLSCLFSASSAWCGWSGSSTTGKSTCDPDISSWVTSAATDMSSMFHGATAFNKDISSWNTSAVRSMISMFEGASSFDKDISSWDTSAVLYMSGMFRGATSFDKDISSWDTSAVLYMTGMFEGAISFDKDLSSWDVSAVVDGLMGAMFEGASSLSDCNKALIQASFSTQTSAWPSDYNSWGLLCTGVCGDGTALDAVTRKCEVSLGNGTEVLDGKVEVVLGSATEVVDGKVEIACSDNRRLEEAQEEGAQEAAAASIVDGLLARHPDFVAELRRANLDEKAIKIMLELGQDFRLPALA</sequence>
<dbReference type="GeneID" id="17272539"/>
<name>A0A0D3JU09_EMIH1</name>
<dbReference type="Pfam" id="PF03382">
    <property type="entry name" value="DUF285"/>
    <property type="match status" value="1"/>
</dbReference>
<evidence type="ECO:0000313" key="2">
    <source>
        <dbReference type="Proteomes" id="UP000013827"/>
    </source>
</evidence>
<reference evidence="1" key="2">
    <citation type="submission" date="2024-10" db="UniProtKB">
        <authorList>
            <consortium name="EnsemblProtists"/>
        </authorList>
    </citation>
    <scope>IDENTIFICATION</scope>
</reference>
<dbReference type="AlphaFoldDB" id="A0A0D3JU09"/>
<dbReference type="PaxDb" id="2903-EOD26994"/>
<protein>
    <submittedName>
        <fullName evidence="1">Uncharacterized protein</fullName>
    </submittedName>
</protein>
<dbReference type="HOGENOM" id="CLU_054482_0_0_1"/>
<proteinExistence type="predicted"/>
<dbReference type="InterPro" id="IPR005046">
    <property type="entry name" value="DUF285"/>
</dbReference>
<dbReference type="RefSeq" id="XP_005779423.1">
    <property type="nucleotide sequence ID" value="XM_005779366.1"/>
</dbReference>
<keyword evidence="2" id="KW-1185">Reference proteome</keyword>
<dbReference type="EnsemblProtists" id="EOD26994">
    <property type="protein sequence ID" value="EOD26994"/>
    <property type="gene ID" value="EMIHUDRAFT_236193"/>
</dbReference>
<accession>A0A0D3JU09</accession>
<dbReference type="InterPro" id="IPR011889">
    <property type="entry name" value="Liste_lipo_26"/>
</dbReference>
<reference evidence="2" key="1">
    <citation type="journal article" date="2013" name="Nature">
        <title>Pan genome of the phytoplankton Emiliania underpins its global distribution.</title>
        <authorList>
            <person name="Read B.A."/>
            <person name="Kegel J."/>
            <person name="Klute M.J."/>
            <person name="Kuo A."/>
            <person name="Lefebvre S.C."/>
            <person name="Maumus F."/>
            <person name="Mayer C."/>
            <person name="Miller J."/>
            <person name="Monier A."/>
            <person name="Salamov A."/>
            <person name="Young J."/>
            <person name="Aguilar M."/>
            <person name="Claverie J.M."/>
            <person name="Frickenhaus S."/>
            <person name="Gonzalez K."/>
            <person name="Herman E.K."/>
            <person name="Lin Y.C."/>
            <person name="Napier J."/>
            <person name="Ogata H."/>
            <person name="Sarno A.F."/>
            <person name="Shmutz J."/>
            <person name="Schroeder D."/>
            <person name="de Vargas C."/>
            <person name="Verret F."/>
            <person name="von Dassow P."/>
            <person name="Valentin K."/>
            <person name="Van de Peer Y."/>
            <person name="Wheeler G."/>
            <person name="Dacks J.B."/>
            <person name="Delwiche C.F."/>
            <person name="Dyhrman S.T."/>
            <person name="Glockner G."/>
            <person name="John U."/>
            <person name="Richards T."/>
            <person name="Worden A.Z."/>
            <person name="Zhang X."/>
            <person name="Grigoriev I.V."/>
            <person name="Allen A.E."/>
            <person name="Bidle K."/>
            <person name="Borodovsky M."/>
            <person name="Bowler C."/>
            <person name="Brownlee C."/>
            <person name="Cock J.M."/>
            <person name="Elias M."/>
            <person name="Gladyshev V.N."/>
            <person name="Groth M."/>
            <person name="Guda C."/>
            <person name="Hadaegh A."/>
            <person name="Iglesias-Rodriguez M.D."/>
            <person name="Jenkins J."/>
            <person name="Jones B.M."/>
            <person name="Lawson T."/>
            <person name="Leese F."/>
            <person name="Lindquist E."/>
            <person name="Lobanov A."/>
            <person name="Lomsadze A."/>
            <person name="Malik S.B."/>
            <person name="Marsh M.E."/>
            <person name="Mackinder L."/>
            <person name="Mock T."/>
            <person name="Mueller-Roeber B."/>
            <person name="Pagarete A."/>
            <person name="Parker M."/>
            <person name="Probert I."/>
            <person name="Quesneville H."/>
            <person name="Raines C."/>
            <person name="Rensing S.A."/>
            <person name="Riano-Pachon D.M."/>
            <person name="Richier S."/>
            <person name="Rokitta S."/>
            <person name="Shiraiwa Y."/>
            <person name="Soanes D.M."/>
            <person name="van der Giezen M."/>
            <person name="Wahlund T.M."/>
            <person name="Williams B."/>
            <person name="Wilson W."/>
            <person name="Wolfe G."/>
            <person name="Wurch L.L."/>
        </authorList>
    </citation>
    <scope>NUCLEOTIDE SEQUENCE</scope>
</reference>
<dbReference type="KEGG" id="ehx:EMIHUDRAFT_236193"/>
<organism evidence="1 2">
    <name type="scientific">Emiliania huxleyi (strain CCMP1516)</name>
    <dbReference type="NCBI Taxonomy" id="280463"/>
    <lineage>
        <taxon>Eukaryota</taxon>
        <taxon>Haptista</taxon>
        <taxon>Haptophyta</taxon>
        <taxon>Prymnesiophyceae</taxon>
        <taxon>Isochrysidales</taxon>
        <taxon>Noelaerhabdaceae</taxon>
        <taxon>Emiliania</taxon>
    </lineage>
</organism>